<sequence length="177" mass="18447">MGKACGTQTLTVRTGWKWPSPASEFACSKPSPISRTPRLALPNLFVAQAQKELTVNEAFARIDALLHLAVEGEANDPPAAPTDGECWLVGDTPTGVWSAQAGMIASRQAGNWLFTPPVEGMVVRDKAAGQSARYGSGWQRAAAVTTPTGGSTEDSEARAAIAQLVAALQISGILATT</sequence>
<dbReference type="Pfam" id="PF10983">
    <property type="entry name" value="DUF2793"/>
    <property type="match status" value="1"/>
</dbReference>
<accession>A0ABU9IGV7</accession>
<evidence type="ECO:0000313" key="2">
    <source>
        <dbReference type="Proteomes" id="UP001497045"/>
    </source>
</evidence>
<dbReference type="InterPro" id="IPR021251">
    <property type="entry name" value="DUF2793"/>
</dbReference>
<name>A0ABU9IGV7_9SPHN</name>
<comment type="caution">
    <text evidence="1">The sequence shown here is derived from an EMBL/GenBank/DDBJ whole genome shotgun (WGS) entry which is preliminary data.</text>
</comment>
<protein>
    <submittedName>
        <fullName evidence="1">DUF2793 domain-containing protein</fullName>
    </submittedName>
</protein>
<dbReference type="RefSeq" id="WP_341674217.1">
    <property type="nucleotide sequence ID" value="NZ_JBBYHV010000002.1"/>
</dbReference>
<gene>
    <name evidence="1" type="ORF">AAEO60_13415</name>
</gene>
<proteinExistence type="predicted"/>
<evidence type="ECO:0000313" key="1">
    <source>
        <dbReference type="EMBL" id="MEL1251670.1"/>
    </source>
</evidence>
<reference evidence="1 2" key="1">
    <citation type="submission" date="2024-04" db="EMBL/GenBank/DDBJ databases">
        <title>Aurantiacibacter sp. DGU6 16S ribosomal RNA gene Genome sequencing and assembly.</title>
        <authorList>
            <person name="Park S."/>
        </authorList>
    </citation>
    <scope>NUCLEOTIDE SEQUENCE [LARGE SCALE GENOMIC DNA]</scope>
    <source>
        <strain evidence="1 2">DGU6</strain>
    </source>
</reference>
<organism evidence="1 2">
    <name type="scientific">Aurantiacibacter gilvus</name>
    <dbReference type="NCBI Taxonomy" id="3139141"/>
    <lineage>
        <taxon>Bacteria</taxon>
        <taxon>Pseudomonadati</taxon>
        <taxon>Pseudomonadota</taxon>
        <taxon>Alphaproteobacteria</taxon>
        <taxon>Sphingomonadales</taxon>
        <taxon>Erythrobacteraceae</taxon>
        <taxon>Aurantiacibacter</taxon>
    </lineage>
</organism>
<dbReference type="EMBL" id="JBBYHV010000002">
    <property type="protein sequence ID" value="MEL1251670.1"/>
    <property type="molecule type" value="Genomic_DNA"/>
</dbReference>
<keyword evidence="2" id="KW-1185">Reference proteome</keyword>
<dbReference type="Proteomes" id="UP001497045">
    <property type="component" value="Unassembled WGS sequence"/>
</dbReference>